<feature type="transmembrane region" description="Helical" evidence="1">
    <location>
        <begin position="7"/>
        <end position="30"/>
    </location>
</feature>
<keyword evidence="3" id="KW-1185">Reference proteome</keyword>
<dbReference type="AlphaFoldDB" id="A0A1E3LVM8"/>
<evidence type="ECO:0000313" key="3">
    <source>
        <dbReference type="Proteomes" id="UP000094487"/>
    </source>
</evidence>
<keyword evidence="1" id="KW-0472">Membrane</keyword>
<dbReference type="RefSeq" id="WP_069320995.1">
    <property type="nucleotide sequence ID" value="NZ_MDDS01000035.1"/>
</dbReference>
<dbReference type="STRING" id="1888892.BFL28_02850"/>
<gene>
    <name evidence="2" type="ORF">BFL28_02850</name>
</gene>
<accession>A0A1E3LVM8</accession>
<name>A0A1E3LVM8_9SPHN</name>
<protein>
    <recommendedName>
        <fullName evidence="4">Major facilitator superfamily (MFS) profile domain-containing protein</fullName>
    </recommendedName>
</protein>
<keyword evidence="1" id="KW-1133">Transmembrane helix</keyword>
<feature type="transmembrane region" description="Helical" evidence="1">
    <location>
        <begin position="68"/>
        <end position="89"/>
    </location>
</feature>
<comment type="caution">
    <text evidence="2">The sequence shown here is derived from an EMBL/GenBank/DDBJ whole genome shotgun (WGS) entry which is preliminary data.</text>
</comment>
<evidence type="ECO:0000313" key="2">
    <source>
        <dbReference type="EMBL" id="ODP37185.1"/>
    </source>
</evidence>
<proteinExistence type="predicted"/>
<dbReference type="Proteomes" id="UP000094487">
    <property type="component" value="Unassembled WGS sequence"/>
</dbReference>
<evidence type="ECO:0008006" key="4">
    <source>
        <dbReference type="Google" id="ProtNLM"/>
    </source>
</evidence>
<keyword evidence="1" id="KW-0812">Transmembrane</keyword>
<sequence>MRTWALLLGGLVIWAVHFFTLYIVASVFLTTPLARILTLLITLACFGAIGLLALHVRRIDTDTGMDRWVRTIALLGLGVSGVAILWQGLPALLV</sequence>
<dbReference type="OrthoDB" id="7574349at2"/>
<dbReference type="EMBL" id="MDDS01000035">
    <property type="protein sequence ID" value="ODP37185.1"/>
    <property type="molecule type" value="Genomic_DNA"/>
</dbReference>
<organism evidence="2 3">
    <name type="scientific">Sphingomonas turrisvirgatae</name>
    <dbReference type="NCBI Taxonomy" id="1888892"/>
    <lineage>
        <taxon>Bacteria</taxon>
        <taxon>Pseudomonadati</taxon>
        <taxon>Pseudomonadota</taxon>
        <taxon>Alphaproteobacteria</taxon>
        <taxon>Sphingomonadales</taxon>
        <taxon>Sphingomonadaceae</taxon>
        <taxon>Sphingomonas</taxon>
    </lineage>
</organism>
<reference evidence="2 3" key="1">
    <citation type="submission" date="2016-08" db="EMBL/GenBank/DDBJ databases">
        <title>Draft genome of the agarase producing Sphingomonas sp. MCT13.</title>
        <authorList>
            <person name="D'Andrea M.M."/>
            <person name="Rossolini G.M."/>
            <person name="Thaller M.C."/>
        </authorList>
    </citation>
    <scope>NUCLEOTIDE SEQUENCE [LARGE SCALE GENOMIC DNA]</scope>
    <source>
        <strain evidence="2 3">MCT13</strain>
    </source>
</reference>
<evidence type="ECO:0000256" key="1">
    <source>
        <dbReference type="SAM" id="Phobius"/>
    </source>
</evidence>
<feature type="transmembrane region" description="Helical" evidence="1">
    <location>
        <begin position="36"/>
        <end position="56"/>
    </location>
</feature>